<dbReference type="PANTHER" id="PTHR36973">
    <property type="entry name" value="SLL1456 PROTEIN-RELATED"/>
    <property type="match status" value="1"/>
</dbReference>
<dbReference type="InterPro" id="IPR029063">
    <property type="entry name" value="SAM-dependent_MTases_sf"/>
</dbReference>
<organism evidence="2">
    <name type="scientific">Magnetococcus massalia (strain MO-1)</name>
    <dbReference type="NCBI Taxonomy" id="451514"/>
    <lineage>
        <taxon>Bacteria</taxon>
        <taxon>Pseudomonadati</taxon>
        <taxon>Pseudomonadota</taxon>
        <taxon>Magnetococcia</taxon>
        <taxon>Magnetococcales</taxon>
        <taxon>Magnetococcaceae</taxon>
        <taxon>Magnetococcus</taxon>
    </lineage>
</organism>
<proteinExistence type="predicted"/>
<dbReference type="InterPro" id="IPR006342">
    <property type="entry name" value="FkbM_mtfrase"/>
</dbReference>
<keyword evidence="2" id="KW-0489">Methyltransferase</keyword>
<evidence type="ECO:0000259" key="1">
    <source>
        <dbReference type="Pfam" id="PF05050"/>
    </source>
</evidence>
<dbReference type="Gene3D" id="3.40.50.150">
    <property type="entry name" value="Vaccinia Virus protein VP39"/>
    <property type="match status" value="1"/>
</dbReference>
<keyword evidence="2" id="KW-0808">Transferase</keyword>
<protein>
    <submittedName>
        <fullName evidence="2">Putative Methyltransferase</fullName>
    </submittedName>
</protein>
<gene>
    <name evidence="2" type="ORF">MAGMO_2362</name>
</gene>
<dbReference type="Pfam" id="PF05050">
    <property type="entry name" value="Methyltransf_21"/>
    <property type="match status" value="1"/>
</dbReference>
<dbReference type="SUPFAM" id="SSF53335">
    <property type="entry name" value="S-adenosyl-L-methionine-dependent methyltransferases"/>
    <property type="match status" value="1"/>
</dbReference>
<dbReference type="GO" id="GO:0032259">
    <property type="term" value="P:methylation"/>
    <property type="evidence" value="ECO:0007669"/>
    <property type="project" value="UniProtKB-KW"/>
</dbReference>
<dbReference type="AlphaFoldDB" id="A0A1S7LHT8"/>
<sequence>MLRKLAKKVLALHGWQDPAYKDTALYQLYLRLFFPKRWEEQCAEFNMEFAFYQKMTRSIGNPQLVFDVGANNGFKANLFRRLVSKVVCLEPDEVCFDILERRFAAYPQVQRVQIAVGAKAGEEKLFVHDKGSALNTLNHKWKEVLESEALCRFDKTITFKGSCYVRVTTLDLLIEKFGRPDYIKIDVEGYEFEVLRGLSQPVPLISFEANLPEFLGETLTSIDHLYQLSPKTTFRFFESLDEPDPSQGWLSYELFRNKVANTSSRYFEVFARNFVDQ</sequence>
<accession>A0A1S7LHT8</accession>
<reference evidence="2" key="1">
    <citation type="submission" date="2015-04" db="EMBL/GenBank/DDBJ databases">
        <authorList>
            <person name="Syromyatnikov M.Y."/>
            <person name="Popov V.N."/>
        </authorList>
    </citation>
    <scope>NUCLEOTIDE SEQUENCE</scope>
    <source>
        <strain evidence="2">MO-1</strain>
    </source>
</reference>
<feature type="domain" description="Methyltransferase FkbM" evidence="1">
    <location>
        <begin position="67"/>
        <end position="213"/>
    </location>
</feature>
<dbReference type="NCBIfam" id="TIGR01444">
    <property type="entry name" value="fkbM_fam"/>
    <property type="match status" value="1"/>
</dbReference>
<dbReference type="InterPro" id="IPR053188">
    <property type="entry name" value="FkbM_Methyltransferase"/>
</dbReference>
<dbReference type="EMBL" id="LO017727">
    <property type="protein sequence ID" value="CRH06522.1"/>
    <property type="molecule type" value="Genomic_DNA"/>
</dbReference>
<dbReference type="PANTHER" id="PTHR36973:SF4">
    <property type="entry name" value="NODULATION PROTEIN"/>
    <property type="match status" value="1"/>
</dbReference>
<name>A0A1S7LHT8_MAGMO</name>
<evidence type="ECO:0000313" key="2">
    <source>
        <dbReference type="EMBL" id="CRH06522.1"/>
    </source>
</evidence>
<dbReference type="GO" id="GO:0008171">
    <property type="term" value="F:O-methyltransferase activity"/>
    <property type="evidence" value="ECO:0007669"/>
    <property type="project" value="TreeGrafter"/>
</dbReference>